<evidence type="ECO:0000313" key="3">
    <source>
        <dbReference type="Proteomes" id="UP000316238"/>
    </source>
</evidence>
<evidence type="ECO:0008006" key="4">
    <source>
        <dbReference type="Google" id="ProtNLM"/>
    </source>
</evidence>
<evidence type="ECO:0000313" key="2">
    <source>
        <dbReference type="EMBL" id="TAA74182.1"/>
    </source>
</evidence>
<name>A0A521FZI8_9BACT</name>
<dbReference type="EMBL" id="NQJD01000036">
    <property type="protein sequence ID" value="TAA74182.1"/>
    <property type="molecule type" value="Genomic_DNA"/>
</dbReference>
<keyword evidence="1" id="KW-1133">Transmembrane helix</keyword>
<gene>
    <name evidence="2" type="ORF">CDV28_13614</name>
</gene>
<organism evidence="2 3">
    <name type="scientific">Candidatus Electronema aureum</name>
    <dbReference type="NCBI Taxonomy" id="2005002"/>
    <lineage>
        <taxon>Bacteria</taxon>
        <taxon>Pseudomonadati</taxon>
        <taxon>Thermodesulfobacteriota</taxon>
        <taxon>Desulfobulbia</taxon>
        <taxon>Desulfobulbales</taxon>
        <taxon>Desulfobulbaceae</taxon>
        <taxon>Candidatus Electronema</taxon>
    </lineage>
</organism>
<protein>
    <recommendedName>
        <fullName evidence="4">DUF2065 domain-containing protein</fullName>
    </recommendedName>
</protein>
<evidence type="ECO:0000256" key="1">
    <source>
        <dbReference type="SAM" id="Phobius"/>
    </source>
</evidence>
<feature type="transmembrane region" description="Helical" evidence="1">
    <location>
        <begin position="42"/>
        <end position="59"/>
    </location>
</feature>
<dbReference type="Pfam" id="PF09838">
    <property type="entry name" value="DUF2065"/>
    <property type="match status" value="1"/>
</dbReference>
<keyword evidence="1" id="KW-0812">Transmembrane</keyword>
<comment type="caution">
    <text evidence="2">The sequence shown here is derived from an EMBL/GenBank/DDBJ whole genome shotgun (WGS) entry which is preliminary data.</text>
</comment>
<dbReference type="AlphaFoldDB" id="A0A521FZI8"/>
<keyword evidence="3" id="KW-1185">Reference proteome</keyword>
<keyword evidence="1" id="KW-0472">Membrane</keyword>
<reference evidence="2" key="1">
    <citation type="submission" date="2017-07" db="EMBL/GenBank/DDBJ databases">
        <title>The cable genome - Insights into the physiology and evolution of filamentous bacteria capable of sulfide oxidation via long distance electron transfer.</title>
        <authorList>
            <person name="Thorup C."/>
            <person name="Bjerg J.T."/>
            <person name="Schreiber L."/>
            <person name="Nielsen L.P."/>
            <person name="Kjeldsen K.U."/>
            <person name="Boesen T."/>
            <person name="Boggild A."/>
            <person name="Meysman F."/>
            <person name="Geelhoed J."/>
            <person name="Schramm A."/>
        </authorList>
    </citation>
    <scope>NUCLEOTIDE SEQUENCE [LARGE SCALE GENOMIC DNA]</scope>
    <source>
        <strain evidence="2">GS</strain>
    </source>
</reference>
<dbReference type="InterPro" id="IPR019201">
    <property type="entry name" value="DUF2065"/>
</dbReference>
<accession>A0A521FZI8</accession>
<proteinExistence type="predicted"/>
<sequence>MKTLITLIGLVLIFEGIPYMAFPEAMQQWLRQLAETHPDKLRTMGLTALAFGLLLCFIAQRSGLLD</sequence>
<dbReference type="Proteomes" id="UP000316238">
    <property type="component" value="Unassembled WGS sequence"/>
</dbReference>